<evidence type="ECO:0000313" key="3">
    <source>
        <dbReference type="Proteomes" id="UP001138961"/>
    </source>
</evidence>
<evidence type="ECO:0000256" key="1">
    <source>
        <dbReference type="SAM" id="MobiDB-lite"/>
    </source>
</evidence>
<reference evidence="2" key="1">
    <citation type="submission" date="2021-10" db="EMBL/GenBank/DDBJ databases">
        <title>Loktanella gaetbuli sp. nov., isolated from a tidal flat.</title>
        <authorList>
            <person name="Park S."/>
            <person name="Yoon J.-H."/>
        </authorList>
    </citation>
    <scope>NUCLEOTIDE SEQUENCE</scope>
    <source>
        <strain evidence="2">TSTF-M6</strain>
    </source>
</reference>
<comment type="caution">
    <text evidence="2">The sequence shown here is derived from an EMBL/GenBank/DDBJ whole genome shotgun (WGS) entry which is preliminary data.</text>
</comment>
<dbReference type="RefSeq" id="WP_090159927.1">
    <property type="nucleotide sequence ID" value="NZ_JAJATZ010000005.1"/>
</dbReference>
<evidence type="ECO:0008006" key="4">
    <source>
        <dbReference type="Google" id="ProtNLM"/>
    </source>
</evidence>
<evidence type="ECO:0000313" key="2">
    <source>
        <dbReference type="EMBL" id="MCB5199841.1"/>
    </source>
</evidence>
<proteinExistence type="predicted"/>
<dbReference type="EMBL" id="JAJATZ010000005">
    <property type="protein sequence ID" value="MCB5199841.1"/>
    <property type="molecule type" value="Genomic_DNA"/>
</dbReference>
<keyword evidence="3" id="KW-1185">Reference proteome</keyword>
<feature type="compositionally biased region" description="Basic and acidic residues" evidence="1">
    <location>
        <begin position="31"/>
        <end position="43"/>
    </location>
</feature>
<protein>
    <recommendedName>
        <fullName evidence="4">DUF5681 domain-containing protein</fullName>
    </recommendedName>
</protein>
<organism evidence="2 3">
    <name type="scientific">Loktanella gaetbuli</name>
    <dbReference type="NCBI Taxonomy" id="2881335"/>
    <lineage>
        <taxon>Bacteria</taxon>
        <taxon>Pseudomonadati</taxon>
        <taxon>Pseudomonadota</taxon>
        <taxon>Alphaproteobacteria</taxon>
        <taxon>Rhodobacterales</taxon>
        <taxon>Roseobacteraceae</taxon>
        <taxon>Loktanella</taxon>
    </lineage>
</organism>
<sequence>MDYSKSGAAKPGRNAPKTRDGKGRNPQTGDARNDKAALLERMKASRAAKLAETGGLPLDRPNEGADKIAIDEMGPKTVRGPEKLDK</sequence>
<accession>A0ABS8BVS7</accession>
<name>A0ABS8BVS7_9RHOB</name>
<feature type="compositionally biased region" description="Basic and acidic residues" evidence="1">
    <location>
        <begin position="60"/>
        <end position="86"/>
    </location>
</feature>
<gene>
    <name evidence="2" type="ORF">LGQ03_11395</name>
</gene>
<dbReference type="Proteomes" id="UP001138961">
    <property type="component" value="Unassembled WGS sequence"/>
</dbReference>
<feature type="region of interest" description="Disordered" evidence="1">
    <location>
        <begin position="1"/>
        <end position="86"/>
    </location>
</feature>